<feature type="chain" id="PRO_5009439021" evidence="1">
    <location>
        <begin position="21"/>
        <end position="182"/>
    </location>
</feature>
<organism evidence="2 3">
    <name type="scientific">Kozakia baliensis</name>
    <dbReference type="NCBI Taxonomy" id="153496"/>
    <lineage>
        <taxon>Bacteria</taxon>
        <taxon>Pseudomonadati</taxon>
        <taxon>Pseudomonadota</taxon>
        <taxon>Alphaproteobacteria</taxon>
        <taxon>Acetobacterales</taxon>
        <taxon>Acetobacteraceae</taxon>
        <taxon>Kozakia</taxon>
    </lineage>
</organism>
<dbReference type="RefSeq" id="WP_070402015.1">
    <property type="nucleotide sequence ID" value="NZ_BJVW01000002.1"/>
</dbReference>
<evidence type="ECO:0000313" key="3">
    <source>
        <dbReference type="Proteomes" id="UP000179145"/>
    </source>
</evidence>
<dbReference type="AlphaFoldDB" id="A0A1D8URB8"/>
<dbReference type="eggNOG" id="COG3161">
    <property type="taxonomic scope" value="Bacteria"/>
</dbReference>
<dbReference type="PROSITE" id="PS51257">
    <property type="entry name" value="PROKAR_LIPOPROTEIN"/>
    <property type="match status" value="1"/>
</dbReference>
<protein>
    <submittedName>
        <fullName evidence="2">Uncharacterized protein</fullName>
    </submittedName>
</protein>
<dbReference type="SUPFAM" id="SSF64288">
    <property type="entry name" value="Chorismate lyase-like"/>
    <property type="match status" value="1"/>
</dbReference>
<name>A0A1D8URB8_9PROT</name>
<dbReference type="KEGG" id="kba:A0U89_02695"/>
<feature type="signal peptide" evidence="1">
    <location>
        <begin position="1"/>
        <end position="20"/>
    </location>
</feature>
<dbReference type="STRING" id="153496.A0U89_02695"/>
<evidence type="ECO:0000256" key="1">
    <source>
        <dbReference type="SAM" id="SignalP"/>
    </source>
</evidence>
<proteinExistence type="predicted"/>
<keyword evidence="3" id="KW-1185">Reference proteome</keyword>
<gene>
    <name evidence="2" type="ORF">A0U89_02695</name>
</gene>
<sequence length="182" mass="20053">MISTKKAGLPGLFLWCFALAGCMEPSTSDFQKELAAQPSATAVLQAHCDRLRPGTTMQAIVLPVEREDTISPDIRSILAVAPDEPIGVRHVRLQCGTLLLSEAWNWYVPSRLTPEMVHILTTTHIPFGRAVAALHFRREALQTSSTNLPSGTILRNRALLRRASDDAPISLVEENYQEAVLK</sequence>
<dbReference type="EMBL" id="CP014674">
    <property type="protein sequence ID" value="AOX16205.1"/>
    <property type="molecule type" value="Genomic_DNA"/>
</dbReference>
<keyword evidence="1" id="KW-0732">Signal</keyword>
<evidence type="ECO:0000313" key="2">
    <source>
        <dbReference type="EMBL" id="AOX16205.1"/>
    </source>
</evidence>
<reference evidence="2 3" key="1">
    <citation type="journal article" date="2016" name="Microb. Cell Fact.">
        <title>Dissection of exopolysaccharide biosynthesis in Kozakia baliensis.</title>
        <authorList>
            <person name="Brandt J.U."/>
            <person name="Jakob F."/>
            <person name="Behr J."/>
            <person name="Geissler A.J."/>
            <person name="Vogel R.F."/>
        </authorList>
    </citation>
    <scope>NUCLEOTIDE SEQUENCE [LARGE SCALE GENOMIC DNA]</scope>
    <source>
        <strain evidence="2 3">DSM 14400</strain>
    </source>
</reference>
<dbReference type="InterPro" id="IPR028978">
    <property type="entry name" value="Chorismate_lyase_/UTRA_dom_sf"/>
</dbReference>
<dbReference type="Gene3D" id="3.40.1410.10">
    <property type="entry name" value="Chorismate lyase-like"/>
    <property type="match status" value="1"/>
</dbReference>
<dbReference type="OrthoDB" id="7862147at2"/>
<accession>A0A1D8URB8</accession>
<dbReference type="Proteomes" id="UP000179145">
    <property type="component" value="Chromosome"/>
</dbReference>